<evidence type="ECO:0000313" key="10">
    <source>
        <dbReference type="EMBL" id="ACR79121.1"/>
    </source>
</evidence>
<evidence type="ECO:0000256" key="2">
    <source>
        <dbReference type="ARBA" id="ARBA00022691"/>
    </source>
</evidence>
<dbReference type="GO" id="GO:0051539">
    <property type="term" value="F:4 iron, 4 sulfur cluster binding"/>
    <property type="evidence" value="ECO:0007669"/>
    <property type="project" value="UniProtKB-KW"/>
</dbReference>
<comment type="cofactor">
    <cofactor evidence="7">
        <name>[4Fe-4S] cluster</name>
        <dbReference type="ChEBI" id="CHEBI:49883"/>
    </cofactor>
    <text evidence="7">Binds 1 [4Fe-4S] cluster. The cluster is coordinated with 3 cysteines and an exchangeable S-adenosyl-L-methionine.</text>
</comment>
<dbReference type="RefSeq" id="WP_012744908.1">
    <property type="nucleotide sequence ID" value="NC_012785.1"/>
</dbReference>
<reference evidence="10 11" key="1">
    <citation type="submission" date="2009-06" db="EMBL/GenBank/DDBJ databases">
        <title>Complete sequence of Thermotogales bacterium TBF 19.5.1.</title>
        <authorList>
            <consortium name="US DOE Joint Genome Institute"/>
            <person name="Lucas S."/>
            <person name="Copeland A."/>
            <person name="Lapidus A."/>
            <person name="Glavina del Rio T."/>
            <person name="Tice H."/>
            <person name="Bruce D."/>
            <person name="Goodwin L."/>
            <person name="Pitluck S."/>
            <person name="Chertkov O."/>
            <person name="Brettin T."/>
            <person name="Detter J.C."/>
            <person name="Han C."/>
            <person name="Schmutz J."/>
            <person name="Larimer F."/>
            <person name="Land M."/>
            <person name="Hauser L."/>
            <person name="Kyrpides N."/>
            <person name="Ovchinnikova G."/>
            <person name="Noll K."/>
        </authorList>
    </citation>
    <scope>NUCLEOTIDE SEQUENCE [LARGE SCALE GENOMIC DNA]</scope>
    <source>
        <strain evidence="11">ATCC BAA-1733 / DSM 21960 / TBF 19.5.1</strain>
    </source>
</reference>
<keyword evidence="3" id="KW-0479">Metal-binding</keyword>
<dbReference type="InterPro" id="IPR013785">
    <property type="entry name" value="Aldolase_TIM"/>
</dbReference>
<comment type="cofactor">
    <cofactor evidence="6">
        <name>[2Fe-2S] cluster</name>
        <dbReference type="ChEBI" id="CHEBI:190135"/>
    </cofactor>
</comment>
<evidence type="ECO:0000259" key="9">
    <source>
        <dbReference type="PROSITE" id="PS51918"/>
    </source>
</evidence>
<dbReference type="SFLD" id="SFLDG01280">
    <property type="entry name" value="HydE/PylB-like"/>
    <property type="match status" value="1"/>
</dbReference>
<accession>C5CDV2</accession>
<evidence type="ECO:0000256" key="7">
    <source>
        <dbReference type="PIRSR" id="PIRSR004762-1"/>
    </source>
</evidence>
<name>C5CDV2_KOSOT</name>
<keyword evidence="5 7" id="KW-0411">Iron-sulfur</keyword>
<dbReference type="Proteomes" id="UP000002382">
    <property type="component" value="Chromosome"/>
</dbReference>
<protein>
    <submittedName>
        <fullName evidence="10">Radical SAM domain protein</fullName>
    </submittedName>
</protein>
<dbReference type="EMBL" id="CP001634">
    <property type="protein sequence ID" value="ACR79121.1"/>
    <property type="molecule type" value="Genomic_DNA"/>
</dbReference>
<dbReference type="AlphaFoldDB" id="C5CDV2"/>
<gene>
    <name evidence="10" type="ordered locus">Kole_0396</name>
</gene>
<dbReference type="SFLD" id="SFLDG01060">
    <property type="entry name" value="BATS_domain_containing"/>
    <property type="match status" value="1"/>
</dbReference>
<evidence type="ECO:0000256" key="8">
    <source>
        <dbReference type="PIRSR" id="PIRSR004762-2"/>
    </source>
</evidence>
<organism evidence="10 11">
    <name type="scientific">Kosmotoga olearia (strain ATCC BAA-1733 / DSM 21960 / TBF 19.5.1)</name>
    <dbReference type="NCBI Taxonomy" id="521045"/>
    <lineage>
        <taxon>Bacteria</taxon>
        <taxon>Thermotogati</taxon>
        <taxon>Thermotogota</taxon>
        <taxon>Thermotogae</taxon>
        <taxon>Kosmotogales</taxon>
        <taxon>Kosmotogaceae</taxon>
        <taxon>Kosmotoga</taxon>
    </lineage>
</organism>
<dbReference type="Gene3D" id="3.20.20.70">
    <property type="entry name" value="Aldolase class I"/>
    <property type="match status" value="1"/>
</dbReference>
<dbReference type="InterPro" id="IPR010722">
    <property type="entry name" value="BATS_dom"/>
</dbReference>
<dbReference type="GO" id="GO:0044272">
    <property type="term" value="P:sulfur compound biosynthetic process"/>
    <property type="evidence" value="ECO:0007669"/>
    <property type="project" value="UniProtKB-ARBA"/>
</dbReference>
<feature type="binding site" evidence="7">
    <location>
        <position position="89"/>
    </location>
    <ligand>
        <name>[4Fe-4S] cluster</name>
        <dbReference type="ChEBI" id="CHEBI:49883"/>
        <note>4Fe-4S-S-AdoMet</note>
    </ligand>
</feature>
<dbReference type="InterPro" id="IPR006638">
    <property type="entry name" value="Elp3/MiaA/NifB-like_rSAM"/>
</dbReference>
<dbReference type="HOGENOM" id="CLU_033172_0_1_0"/>
<dbReference type="PROSITE" id="PS51918">
    <property type="entry name" value="RADICAL_SAM"/>
    <property type="match status" value="1"/>
</dbReference>
<dbReference type="eggNOG" id="COG0502">
    <property type="taxonomic scope" value="Bacteria"/>
</dbReference>
<sequence>MASSRFDIAKKIEVEGSKELQRIVKKVLTEEELSKEEIIYILSLERGEKDRELLFEFSNAIRKDYVGEMFFIKGVIEFSNYCRKNCDYCGIRAANKIPRYRMSEKEIIEIAKTMLPIGVDTIILQSGEDPYYDIEKLERIVSRIKKETHLPVSLSIGERPKTEYLKLKAAGASKTLLKHETMNRKIFESVHPDDDYDKRIDLLLYTVSIGYIAGSGNIIGLPGQTIEDVADDVLFLRDSGVRMVGLGPFIPAKGTPLENHPYGDPELTLNTYAAVRLCIPKVFMPSTTALGTIDEDLQFEGFKVGCNVIMCNFTPEKYRKNYTIYSDKIKVDFFKTAKRMKDMGLKLNPRILKNLEEYKKVII</sequence>
<dbReference type="InterPro" id="IPR058240">
    <property type="entry name" value="rSAM_sf"/>
</dbReference>
<feature type="binding site" evidence="7">
    <location>
        <position position="86"/>
    </location>
    <ligand>
        <name>[4Fe-4S] cluster</name>
        <dbReference type="ChEBI" id="CHEBI:49883"/>
        <note>4Fe-4S-S-AdoMet</note>
    </ligand>
</feature>
<dbReference type="InterPro" id="IPR034422">
    <property type="entry name" value="HydE/PylB-like"/>
</dbReference>
<feature type="domain" description="Radical SAM core" evidence="9">
    <location>
        <begin position="68"/>
        <end position="286"/>
    </location>
</feature>
<keyword evidence="4 7" id="KW-0408">Iron</keyword>
<evidence type="ECO:0000313" key="11">
    <source>
        <dbReference type="Proteomes" id="UP000002382"/>
    </source>
</evidence>
<dbReference type="PIRSF" id="PIRSF004762">
    <property type="entry name" value="CHP00423"/>
    <property type="match status" value="1"/>
</dbReference>
<dbReference type="GO" id="GO:0016740">
    <property type="term" value="F:transferase activity"/>
    <property type="evidence" value="ECO:0007669"/>
    <property type="project" value="TreeGrafter"/>
</dbReference>
<dbReference type="NCBIfam" id="TIGR03956">
    <property type="entry name" value="rSAM_HydE"/>
    <property type="match status" value="1"/>
</dbReference>
<evidence type="ECO:0000256" key="3">
    <source>
        <dbReference type="ARBA" id="ARBA00022723"/>
    </source>
</evidence>
<dbReference type="SUPFAM" id="SSF102114">
    <property type="entry name" value="Radical SAM enzymes"/>
    <property type="match status" value="1"/>
</dbReference>
<evidence type="ECO:0000256" key="1">
    <source>
        <dbReference type="ARBA" id="ARBA00022485"/>
    </source>
</evidence>
<feature type="binding site" evidence="8">
    <location>
        <position position="180"/>
    </location>
    <ligand>
        <name>S-adenosyl-L-methionine</name>
        <dbReference type="ChEBI" id="CHEBI:59789"/>
    </ligand>
</feature>
<reference evidence="10 11" key="2">
    <citation type="journal article" date="2011" name="J. Bacteriol.">
        <title>Genome Sequence of Kosmotoga olearia Strain TBF 19.5.1, a Thermophilic Bacterium with a Wide Growth Temperature Range, Isolated from the Troll B Oil Platform in the North Sea.</title>
        <authorList>
            <person name="Swithers K.S."/>
            <person name="Dipippo J.L."/>
            <person name="Bruce D.C."/>
            <person name="Detter C."/>
            <person name="Tapia R."/>
            <person name="Han S."/>
            <person name="Goodwin L.A."/>
            <person name="Han J."/>
            <person name="Woyke T."/>
            <person name="Pitluck S."/>
            <person name="Pennacchio L."/>
            <person name="Nolan M."/>
            <person name="Mikhailova N."/>
            <person name="Land M.L."/>
            <person name="Nesbo C.L."/>
            <person name="Gogarten J.P."/>
            <person name="Noll K.M."/>
        </authorList>
    </citation>
    <scope>NUCLEOTIDE SEQUENCE [LARGE SCALE GENOMIC DNA]</scope>
    <source>
        <strain evidence="11">ATCC BAA-1733 / DSM 21960 / TBF 19.5.1</strain>
    </source>
</reference>
<dbReference type="GO" id="GO:0046872">
    <property type="term" value="F:metal ion binding"/>
    <property type="evidence" value="ECO:0007669"/>
    <property type="project" value="UniProtKB-KW"/>
</dbReference>
<dbReference type="InterPro" id="IPR024021">
    <property type="entry name" value="FeFe-hyd_HydE_rSAM"/>
</dbReference>
<dbReference type="PANTHER" id="PTHR43726">
    <property type="entry name" value="3-METHYLORNITHINE SYNTHASE"/>
    <property type="match status" value="1"/>
</dbReference>
<evidence type="ECO:0000256" key="5">
    <source>
        <dbReference type="ARBA" id="ARBA00023014"/>
    </source>
</evidence>
<keyword evidence="2 7" id="KW-0949">S-adenosyl-L-methionine</keyword>
<keyword evidence="1 7" id="KW-0004">4Fe-4S</keyword>
<dbReference type="Pfam" id="PF04055">
    <property type="entry name" value="Radical_SAM"/>
    <property type="match status" value="1"/>
</dbReference>
<dbReference type="STRING" id="521045.Kole_0396"/>
<dbReference type="CDD" id="cd01335">
    <property type="entry name" value="Radical_SAM"/>
    <property type="match status" value="1"/>
</dbReference>
<dbReference type="SMART" id="SM00729">
    <property type="entry name" value="Elp3"/>
    <property type="match status" value="1"/>
</dbReference>
<dbReference type="GO" id="GO:0042364">
    <property type="term" value="P:water-soluble vitamin biosynthetic process"/>
    <property type="evidence" value="ECO:0007669"/>
    <property type="project" value="UniProtKB-ARBA"/>
</dbReference>
<dbReference type="KEGG" id="kol:Kole_0396"/>
<feature type="binding site" evidence="8">
    <location>
        <position position="199"/>
    </location>
    <ligand>
        <name>S-adenosyl-L-methionine</name>
        <dbReference type="ChEBI" id="CHEBI:59789"/>
    </ligand>
</feature>
<dbReference type="PANTHER" id="PTHR43726:SF1">
    <property type="entry name" value="BIOTIN SYNTHASE"/>
    <property type="match status" value="1"/>
</dbReference>
<evidence type="ECO:0000256" key="4">
    <source>
        <dbReference type="ARBA" id="ARBA00023004"/>
    </source>
</evidence>
<feature type="binding site" evidence="7">
    <location>
        <position position="82"/>
    </location>
    <ligand>
        <name>[4Fe-4S] cluster</name>
        <dbReference type="ChEBI" id="CHEBI:49883"/>
        <note>4Fe-4S-S-AdoMet</note>
    </ligand>
</feature>
<proteinExistence type="predicted"/>
<feature type="binding site" evidence="8">
    <location>
        <position position="155"/>
    </location>
    <ligand>
        <name>(3R)-3-methyl-D-ornithine</name>
        <dbReference type="ChEBI" id="CHEBI:64642"/>
    </ligand>
</feature>
<dbReference type="SMART" id="SM00876">
    <property type="entry name" value="BATS"/>
    <property type="match status" value="1"/>
</dbReference>
<dbReference type="InterPro" id="IPR007197">
    <property type="entry name" value="rSAM"/>
</dbReference>
<keyword evidence="11" id="KW-1185">Reference proteome</keyword>
<dbReference type="SFLD" id="SFLDS00029">
    <property type="entry name" value="Radical_SAM"/>
    <property type="match status" value="1"/>
</dbReference>
<evidence type="ECO:0000256" key="6">
    <source>
        <dbReference type="ARBA" id="ARBA00034078"/>
    </source>
</evidence>